<name>A0ACC1XJU7_MELAZ</name>
<keyword evidence="2" id="KW-1185">Reference proteome</keyword>
<evidence type="ECO:0000313" key="2">
    <source>
        <dbReference type="Proteomes" id="UP001164539"/>
    </source>
</evidence>
<dbReference type="Proteomes" id="UP001164539">
    <property type="component" value="Chromosome 9"/>
</dbReference>
<reference evidence="1 2" key="1">
    <citation type="journal article" date="2023" name="Science">
        <title>Complex scaffold remodeling in plant triterpene biosynthesis.</title>
        <authorList>
            <person name="De La Pena R."/>
            <person name="Hodgson H."/>
            <person name="Liu J.C."/>
            <person name="Stephenson M.J."/>
            <person name="Martin A.C."/>
            <person name="Owen C."/>
            <person name="Harkess A."/>
            <person name="Leebens-Mack J."/>
            <person name="Jimenez L.E."/>
            <person name="Osbourn A."/>
            <person name="Sattely E.S."/>
        </authorList>
    </citation>
    <scope>NUCLEOTIDE SEQUENCE [LARGE SCALE GENOMIC DNA]</scope>
    <source>
        <strain evidence="2">cv. JPN11</strain>
        <tissue evidence="1">Leaf</tissue>
    </source>
</reference>
<accession>A0ACC1XJU7</accession>
<protein>
    <submittedName>
        <fullName evidence="1">Beta-glucosidase</fullName>
    </submittedName>
</protein>
<comment type="caution">
    <text evidence="1">The sequence shown here is derived from an EMBL/GenBank/DDBJ whole genome shotgun (WGS) entry which is preliminary data.</text>
</comment>
<dbReference type="EMBL" id="CM051402">
    <property type="protein sequence ID" value="KAJ4711686.1"/>
    <property type="molecule type" value="Genomic_DNA"/>
</dbReference>
<sequence length="522" mass="59077">MIIQNQFLFCVLALAGGFLATIHAAEPIRDSFDRSSFPADFVFGAGSNAFSAEGAAAVDGKTPSIWDTFTKNYPERIHDQSTPNDSVDFYHRYKEDIKLMKLIGLDSFRFSISWPRLLPKGKISGGVNPLGVKFYNDLIDELIANDIKPFVTLFHWDLPQVLEDEYGGFLSSEIVNDFRDYVDLCFKTFGDRVKHWVTMPEPNSIAIGGYVIGNYAPGRCSKAFGNCTAGNSATEPYVVAHNLLLSHASAVKLYKEEYQAKQKGQIGITIVTQWFMPKTDSAADKEAASRMLDFLFGWFAHPITYGDYPEIMRNLVGDRLPKFSEAESKLVKGSYDFLGINYYSPQYAEAPLTSMNTDAAIPQNYLSDTRVTLSTHKDDIPIGTPTSLPWIFTNPKALKEFVLYIKDKYNNPPIYVTENGVADANNPSLSLEEIRKDELRIKTYEEHLLSLVEAMKEGGNVKGYYAWSFFDNYEWDAGFTVRFGMVYVDYNNNFQRHLKDSAYWYKNFLAPKPTPPAFFDEL</sequence>
<organism evidence="1 2">
    <name type="scientific">Melia azedarach</name>
    <name type="common">Chinaberry tree</name>
    <dbReference type="NCBI Taxonomy" id="155640"/>
    <lineage>
        <taxon>Eukaryota</taxon>
        <taxon>Viridiplantae</taxon>
        <taxon>Streptophyta</taxon>
        <taxon>Embryophyta</taxon>
        <taxon>Tracheophyta</taxon>
        <taxon>Spermatophyta</taxon>
        <taxon>Magnoliopsida</taxon>
        <taxon>eudicotyledons</taxon>
        <taxon>Gunneridae</taxon>
        <taxon>Pentapetalae</taxon>
        <taxon>rosids</taxon>
        <taxon>malvids</taxon>
        <taxon>Sapindales</taxon>
        <taxon>Meliaceae</taxon>
        <taxon>Melia</taxon>
    </lineage>
</organism>
<gene>
    <name evidence="1" type="ORF">OWV82_017665</name>
</gene>
<evidence type="ECO:0000313" key="1">
    <source>
        <dbReference type="EMBL" id="KAJ4711686.1"/>
    </source>
</evidence>
<proteinExistence type="predicted"/>